<accession>A0A4R4P375</accession>
<keyword evidence="3" id="KW-1185">Reference proteome</keyword>
<feature type="chain" id="PRO_5039035916" description="Dehydratase" evidence="1">
    <location>
        <begin position="25"/>
        <end position="200"/>
    </location>
</feature>
<keyword evidence="1" id="KW-0732">Signal</keyword>
<dbReference type="Proteomes" id="UP000295075">
    <property type="component" value="Unassembled WGS sequence"/>
</dbReference>
<dbReference type="RefSeq" id="WP_132414796.1">
    <property type="nucleotide sequence ID" value="NZ_SMKA01000312.1"/>
</dbReference>
<gene>
    <name evidence="2" type="ORF">E1261_39060</name>
</gene>
<name>A0A4R4P375_9ACTN</name>
<dbReference type="OrthoDB" id="3820986at2"/>
<feature type="signal peptide" evidence="1">
    <location>
        <begin position="1"/>
        <end position="24"/>
    </location>
</feature>
<organism evidence="2 3">
    <name type="scientific">Kribbella albertanoniae</name>
    <dbReference type="NCBI Taxonomy" id="1266829"/>
    <lineage>
        <taxon>Bacteria</taxon>
        <taxon>Bacillati</taxon>
        <taxon>Actinomycetota</taxon>
        <taxon>Actinomycetes</taxon>
        <taxon>Propionibacteriales</taxon>
        <taxon>Kribbellaceae</taxon>
        <taxon>Kribbella</taxon>
    </lineage>
</organism>
<protein>
    <recommendedName>
        <fullName evidence="4">Dehydratase</fullName>
    </recommendedName>
</protein>
<reference evidence="2 3" key="1">
    <citation type="submission" date="2019-03" db="EMBL/GenBank/DDBJ databases">
        <title>Draft genome sequences of novel Actinobacteria.</title>
        <authorList>
            <person name="Sahin N."/>
            <person name="Ay H."/>
            <person name="Saygin H."/>
        </authorList>
    </citation>
    <scope>NUCLEOTIDE SEQUENCE [LARGE SCALE GENOMIC DNA]</scope>
    <source>
        <strain evidence="2 3">JCM 30547</strain>
    </source>
</reference>
<evidence type="ECO:0000256" key="1">
    <source>
        <dbReference type="SAM" id="SignalP"/>
    </source>
</evidence>
<dbReference type="AlphaFoldDB" id="A0A4R4P375"/>
<evidence type="ECO:0000313" key="3">
    <source>
        <dbReference type="Proteomes" id="UP000295075"/>
    </source>
</evidence>
<evidence type="ECO:0000313" key="2">
    <source>
        <dbReference type="EMBL" id="TDC16349.1"/>
    </source>
</evidence>
<proteinExistence type="predicted"/>
<sequence>MATHRSLLVLGVAVLPLVFGLPTAAQPAAAQPAASYACRADTKFGKHLLSLRQGVDAKAPATVKPNHRFSITVDLKPGQLPGEVKGFKLKEVRDLSLRVPIPPNSSYVSATLTGGSGLNSTPSVRLDGRTAVITVTGPIPGGAAYQLPTLTIRLKAGRRGAIVETRLKGTSYDDPGLTLTAKIKWKFITLNSPVSCYPNP</sequence>
<dbReference type="EMBL" id="SMKA01000312">
    <property type="protein sequence ID" value="TDC16349.1"/>
    <property type="molecule type" value="Genomic_DNA"/>
</dbReference>
<evidence type="ECO:0008006" key="4">
    <source>
        <dbReference type="Google" id="ProtNLM"/>
    </source>
</evidence>
<feature type="non-terminal residue" evidence="2">
    <location>
        <position position="200"/>
    </location>
</feature>
<comment type="caution">
    <text evidence="2">The sequence shown here is derived from an EMBL/GenBank/DDBJ whole genome shotgun (WGS) entry which is preliminary data.</text>
</comment>